<gene>
    <name evidence="1" type="ORF">LEP1GSC016_1820</name>
</gene>
<name>M6C5Z8_LEPBO</name>
<reference evidence="1 2" key="1">
    <citation type="submission" date="2013-01" db="EMBL/GenBank/DDBJ databases">
        <authorList>
            <person name="Harkins D.M."/>
            <person name="Durkin A.S."/>
            <person name="Brinkac L.M."/>
            <person name="Haft D.H."/>
            <person name="Selengut J.D."/>
            <person name="Sanka R."/>
            <person name="DePew J."/>
            <person name="Purushe J."/>
            <person name="Galloway R.L."/>
            <person name="Vinetz J.M."/>
            <person name="Sutton G.G."/>
            <person name="Nierman W.C."/>
            <person name="Fouts D.E."/>
        </authorList>
    </citation>
    <scope>NUCLEOTIDE SEQUENCE [LARGE SCALE GENOMIC DNA]</scope>
    <source>
        <strain evidence="1 2">Sponselee CDC</strain>
    </source>
</reference>
<dbReference type="PATRIC" id="fig|1218567.3.peg.2127"/>
<dbReference type="EMBL" id="ANMU01000080">
    <property type="protein sequence ID" value="EMJ81670.1"/>
    <property type="molecule type" value="Genomic_DNA"/>
</dbReference>
<evidence type="ECO:0000313" key="2">
    <source>
        <dbReference type="Proteomes" id="UP000011873"/>
    </source>
</evidence>
<comment type="caution">
    <text evidence="1">The sequence shown here is derived from an EMBL/GenBank/DDBJ whole genome shotgun (WGS) entry which is preliminary data.</text>
</comment>
<dbReference type="AlphaFoldDB" id="M6C5Z8"/>
<protein>
    <submittedName>
        <fullName evidence="1">Uncharacterized protein</fullName>
    </submittedName>
</protein>
<dbReference type="Proteomes" id="UP000011873">
    <property type="component" value="Unassembled WGS sequence"/>
</dbReference>
<evidence type="ECO:0000313" key="1">
    <source>
        <dbReference type="EMBL" id="EMJ81670.1"/>
    </source>
</evidence>
<organism evidence="1 2">
    <name type="scientific">Leptospira borgpetersenii serovar Hardjo-bovis str. Sponselee</name>
    <dbReference type="NCBI Taxonomy" id="1303729"/>
    <lineage>
        <taxon>Bacteria</taxon>
        <taxon>Pseudomonadati</taxon>
        <taxon>Spirochaetota</taxon>
        <taxon>Spirochaetia</taxon>
        <taxon>Leptospirales</taxon>
        <taxon>Leptospiraceae</taxon>
        <taxon>Leptospira</taxon>
    </lineage>
</organism>
<sequence length="40" mass="4822">MNFSSNDHLENGDFIWKFNFRICIFGFCRGVLEVIYNFLN</sequence>
<proteinExistence type="predicted"/>
<accession>M6C5Z8</accession>